<accession>A0A5C6VGI2</accession>
<dbReference type="AlphaFoldDB" id="A0A5C6VGI2"/>
<comment type="caution">
    <text evidence="2">The sequence shown here is derived from an EMBL/GenBank/DDBJ whole genome shotgun (WGS) entry which is preliminary data.</text>
</comment>
<proteinExistence type="predicted"/>
<dbReference type="EMBL" id="VOQS01000003">
    <property type="protein sequence ID" value="TXC84443.1"/>
    <property type="molecule type" value="Genomic_DNA"/>
</dbReference>
<sequence>MNGNGISLRDLVDKWLAPTRSIPAKVIEIGRFGSGGVRFVRLEGAVSNCPLSIVFFRHGHGAWDVFPPVPDTPAMGTRLFAA</sequence>
<evidence type="ECO:0000313" key="1">
    <source>
        <dbReference type="EMBL" id="MEM5343625.1"/>
    </source>
</evidence>
<gene>
    <name evidence="2" type="ORF">FRZ40_29630</name>
    <name evidence="1" type="ORF">V4C56_28875</name>
</gene>
<dbReference type="RefSeq" id="WP_028367869.1">
    <property type="nucleotide sequence ID" value="NZ_JAZHFZ010000027.1"/>
</dbReference>
<dbReference type="Proteomes" id="UP000321776">
    <property type="component" value="Unassembled WGS sequence"/>
</dbReference>
<dbReference type="EMBL" id="JAZHGA010000025">
    <property type="protein sequence ID" value="MEM5343625.1"/>
    <property type="molecule type" value="Genomic_DNA"/>
</dbReference>
<reference evidence="2" key="2">
    <citation type="submission" date="2019-08" db="EMBL/GenBank/DDBJ databases">
        <authorList>
            <person name="Im W.-T."/>
        </authorList>
    </citation>
    <scope>NUCLEOTIDE SEQUENCE</scope>
    <source>
        <strain evidence="2">NF 2-5-3</strain>
    </source>
</reference>
<reference evidence="2 3" key="1">
    <citation type="journal article" date="2018" name="Int. J. Syst. Evol. Microbiol.">
        <title>Paraburkholderia azotifigens sp. nov., a nitrogen-fixing bacterium isolated from paddy soil.</title>
        <authorList>
            <person name="Choi G.M."/>
            <person name="Im W.T."/>
        </authorList>
    </citation>
    <scope>NUCLEOTIDE SEQUENCE [LARGE SCALE GENOMIC DNA]</scope>
    <source>
        <strain evidence="2 3">NF 2-5-3</strain>
    </source>
</reference>
<name>A0A5C6VGI2_9BURK</name>
<organism evidence="2 3">
    <name type="scientific">Paraburkholderia azotifigens</name>
    <dbReference type="NCBI Taxonomy" id="2057004"/>
    <lineage>
        <taxon>Bacteria</taxon>
        <taxon>Pseudomonadati</taxon>
        <taxon>Pseudomonadota</taxon>
        <taxon>Betaproteobacteria</taxon>
        <taxon>Burkholderiales</taxon>
        <taxon>Burkholderiaceae</taxon>
        <taxon>Paraburkholderia</taxon>
    </lineage>
</organism>
<keyword evidence="4" id="KW-1185">Reference proteome</keyword>
<evidence type="ECO:0000313" key="2">
    <source>
        <dbReference type="EMBL" id="TXC84443.1"/>
    </source>
</evidence>
<evidence type="ECO:0000313" key="4">
    <source>
        <dbReference type="Proteomes" id="UP001481677"/>
    </source>
</evidence>
<dbReference type="Proteomes" id="UP001481677">
    <property type="component" value="Unassembled WGS sequence"/>
</dbReference>
<evidence type="ECO:0000313" key="3">
    <source>
        <dbReference type="Proteomes" id="UP000321776"/>
    </source>
</evidence>
<reference evidence="1 4" key="3">
    <citation type="submission" date="2024-01" db="EMBL/GenBank/DDBJ databases">
        <title>The diversity of rhizobia nodulating Mimosa spp. in eleven states of Brazil covering several biomes is determined by host plant, location, and edaphic factors.</title>
        <authorList>
            <person name="Rouws L."/>
            <person name="Barauna A."/>
            <person name="Beukes C."/>
            <person name="De Faria S.M."/>
            <person name="Gross E."/>
            <person name="Dos Reis Junior F.B."/>
            <person name="Simon M."/>
            <person name="Maluk M."/>
            <person name="Odee D.W."/>
            <person name="Kenicer G."/>
            <person name="Young J.P.W."/>
            <person name="Reis V.M."/>
            <person name="Zilli J."/>
            <person name="James E.K."/>
        </authorList>
    </citation>
    <scope>NUCLEOTIDE SEQUENCE [LARGE SCALE GENOMIC DNA]</scope>
    <source>
        <strain evidence="1 4">JPY530</strain>
    </source>
</reference>
<protein>
    <submittedName>
        <fullName evidence="2">Uncharacterized protein</fullName>
    </submittedName>
</protein>